<gene>
    <name evidence="2" type="ORF">DFH08DRAFT_817739</name>
</gene>
<feature type="region of interest" description="Disordered" evidence="1">
    <location>
        <begin position="956"/>
        <end position="991"/>
    </location>
</feature>
<dbReference type="AlphaFoldDB" id="A0AAD6ZHL4"/>
<accession>A0AAD6ZHL4</accession>
<evidence type="ECO:0000256" key="1">
    <source>
        <dbReference type="SAM" id="MobiDB-lite"/>
    </source>
</evidence>
<dbReference type="Gene3D" id="1.25.40.10">
    <property type="entry name" value="Tetratricopeptide repeat domain"/>
    <property type="match status" value="1"/>
</dbReference>
<protein>
    <submittedName>
        <fullName evidence="2">Uncharacterized protein</fullName>
    </submittedName>
</protein>
<feature type="compositionally biased region" description="Polar residues" evidence="1">
    <location>
        <begin position="1082"/>
        <end position="1096"/>
    </location>
</feature>
<feature type="region of interest" description="Disordered" evidence="1">
    <location>
        <begin position="1045"/>
        <end position="1096"/>
    </location>
</feature>
<dbReference type="EMBL" id="JARIHO010000047">
    <property type="protein sequence ID" value="KAJ7323160.1"/>
    <property type="molecule type" value="Genomic_DNA"/>
</dbReference>
<organism evidence="2 3">
    <name type="scientific">Mycena albidolilacea</name>
    <dbReference type="NCBI Taxonomy" id="1033008"/>
    <lineage>
        <taxon>Eukaryota</taxon>
        <taxon>Fungi</taxon>
        <taxon>Dikarya</taxon>
        <taxon>Basidiomycota</taxon>
        <taxon>Agaricomycotina</taxon>
        <taxon>Agaricomycetes</taxon>
        <taxon>Agaricomycetidae</taxon>
        <taxon>Agaricales</taxon>
        <taxon>Marasmiineae</taxon>
        <taxon>Mycenaceae</taxon>
        <taxon>Mycena</taxon>
    </lineage>
</organism>
<name>A0AAD6ZHL4_9AGAR</name>
<feature type="region of interest" description="Disordered" evidence="1">
    <location>
        <begin position="670"/>
        <end position="706"/>
    </location>
</feature>
<keyword evidence="3" id="KW-1185">Reference proteome</keyword>
<feature type="compositionally biased region" description="Basic and acidic residues" evidence="1">
    <location>
        <begin position="676"/>
        <end position="689"/>
    </location>
</feature>
<evidence type="ECO:0000313" key="3">
    <source>
        <dbReference type="Proteomes" id="UP001218218"/>
    </source>
</evidence>
<reference evidence="2" key="1">
    <citation type="submission" date="2023-03" db="EMBL/GenBank/DDBJ databases">
        <title>Massive genome expansion in bonnet fungi (Mycena s.s.) driven by repeated elements and novel gene families across ecological guilds.</title>
        <authorList>
            <consortium name="Lawrence Berkeley National Laboratory"/>
            <person name="Harder C.B."/>
            <person name="Miyauchi S."/>
            <person name="Viragh M."/>
            <person name="Kuo A."/>
            <person name="Thoen E."/>
            <person name="Andreopoulos B."/>
            <person name="Lu D."/>
            <person name="Skrede I."/>
            <person name="Drula E."/>
            <person name="Henrissat B."/>
            <person name="Morin E."/>
            <person name="Kohler A."/>
            <person name="Barry K."/>
            <person name="LaButti K."/>
            <person name="Morin E."/>
            <person name="Salamov A."/>
            <person name="Lipzen A."/>
            <person name="Mereny Z."/>
            <person name="Hegedus B."/>
            <person name="Baldrian P."/>
            <person name="Stursova M."/>
            <person name="Weitz H."/>
            <person name="Taylor A."/>
            <person name="Grigoriev I.V."/>
            <person name="Nagy L.G."/>
            <person name="Martin F."/>
            <person name="Kauserud H."/>
        </authorList>
    </citation>
    <scope>NUCLEOTIDE SEQUENCE</scope>
    <source>
        <strain evidence="2">CBHHK002</strain>
    </source>
</reference>
<comment type="caution">
    <text evidence="2">The sequence shown here is derived from an EMBL/GenBank/DDBJ whole genome shotgun (WGS) entry which is preliminary data.</text>
</comment>
<dbReference type="InterPro" id="IPR011990">
    <property type="entry name" value="TPR-like_helical_dom_sf"/>
</dbReference>
<dbReference type="SUPFAM" id="SSF48452">
    <property type="entry name" value="TPR-like"/>
    <property type="match status" value="1"/>
</dbReference>
<feature type="region of interest" description="Disordered" evidence="1">
    <location>
        <begin position="837"/>
        <end position="900"/>
    </location>
</feature>
<sequence length="1096" mass="120961">MTSQPHAVDLLSLMSLLPDGISDTDLVQSKPPIPEILKCKATLVCTSLAYVDHALEDFYGVFLRYIGDTIQAILSINQLNMDLERGPTPLMRRLYEMLPQINDHQRHGQFIVEAFRARWFYAIPKLDRAMDEAIEHFRIVNNIEGEARLYTVVATYYVDSPRDHKNTQNLYHQALSLASQCNSQLVQVMGLIGLAAIECLHETWEYQGGVQRTLIPGPVLHGTWRLQTWHAGLEGSVYQLGLMNIEGEIHQLRTEYGEARQIQEVIISHTSPVLSLVNYAYALVNLVSLDLATRASTDIVWGSLYTAADTFQRIQYPRGLSLCEVHIADLNLREGDAARAHGQYMHTFASVYYIDNLLACYCLAKLADSTTPVHAPPEVAKWAIIFLAFVLRPQARSMLRIHQALLSLGNILAQLGMDNEALSVLKVALEGFTWMDIHQSRAECMRTIGDVLCRQGDTVKACTFWTEARPLFKRSSQAKAVFQIDERLAESAQQQEASLEQLSKSSMPTLPLQQLFIEEAPVDEEVENVWPTTVLHYYARKRSSVILPRHKVWLCWTSAEITPQKTKFRPNMKALPKAVLSSAKSAYGEVSHFAQIQTRSKSTAFGSDFVLNRKKISNQFIPLHSVFSEFTPQQSLRVSNSEDVKAMREGEYILKIKDVNVQYSVTKKRWATKSTAENEGRRGKEKGDATFEQPSRPSGHASGEVNCPSGIATPALGIVEPGAAEGIGRGVEKAGLGACAGASSLELDGLGTSCGSALRVVVRSPVDRGRGGWDGGEGGETQLDGRQALSKERVRYLSRRSRRVAKCSYLPGARPSSQAHARESTYMQIRRMWHIPPHVTHSPPAAAKSQGQRRRDSSTWNPRGALRRGRAGEIRAGARRAGGDPGIEGQEERRGSDATTVGDRLRSAIYLAGAWREVLIAGRAPRQIREYEDGAVRKMTVLPASLRCGDAAINEKARDGSAQSRQHGRGAPQTESASRRAQRMSSPPPQRRTCIAVLTASAREKIAFLPALYVPDGTQGGIGDSAGVARARRCPGVRAACVAHHKSRGGGGGGHARCSSFKRRTRMRTSDVEAKLRVERVQGSQNTLSPSEESVG</sequence>
<proteinExistence type="predicted"/>
<evidence type="ECO:0000313" key="2">
    <source>
        <dbReference type="EMBL" id="KAJ7323160.1"/>
    </source>
</evidence>
<dbReference type="Proteomes" id="UP001218218">
    <property type="component" value="Unassembled WGS sequence"/>
</dbReference>
<feature type="compositionally biased region" description="Basic and acidic residues" evidence="1">
    <location>
        <begin position="1068"/>
        <end position="1080"/>
    </location>
</feature>